<sequence>MADGLEGGSTSGEMSAGHDDGTLQEDNRDKGWGNDGRTQEDGQNNGWHQDDSSQKGSQDNGWGNSPDPNTSADDNTYDQQSSPNREGRGGNGWDQTSPVFFRGWGKRDPDASEQTYEQNVKFSQEGEEQSQGWPDATSSEAGTSKPSTERKSSHDNGGWGSTDGWGKAPEETSRYGTWNLEKFIPFSRRSRNDKLTRHNSETDTVQPESSARQTWDASSSNQHSANPESTIKEDSLQYLEQWGGLGGFMNAFMIDPARADAVYQAGRLILVLRAQKATFAWPRKQPWDEEMAEGIARWAM</sequence>
<dbReference type="AlphaFoldDB" id="A0AAE0P182"/>
<evidence type="ECO:0000313" key="3">
    <source>
        <dbReference type="Proteomes" id="UP001281003"/>
    </source>
</evidence>
<reference evidence="2" key="1">
    <citation type="journal article" date="2023" name="Mol. Phylogenet. Evol.">
        <title>Genome-scale phylogeny and comparative genomics of the fungal order Sordariales.</title>
        <authorList>
            <person name="Hensen N."/>
            <person name="Bonometti L."/>
            <person name="Westerberg I."/>
            <person name="Brannstrom I.O."/>
            <person name="Guillou S."/>
            <person name="Cros-Aarteil S."/>
            <person name="Calhoun S."/>
            <person name="Haridas S."/>
            <person name="Kuo A."/>
            <person name="Mondo S."/>
            <person name="Pangilinan J."/>
            <person name="Riley R."/>
            <person name="LaButti K."/>
            <person name="Andreopoulos B."/>
            <person name="Lipzen A."/>
            <person name="Chen C."/>
            <person name="Yan M."/>
            <person name="Daum C."/>
            <person name="Ng V."/>
            <person name="Clum A."/>
            <person name="Steindorff A."/>
            <person name="Ohm R.A."/>
            <person name="Martin F."/>
            <person name="Silar P."/>
            <person name="Natvig D.O."/>
            <person name="Lalanne C."/>
            <person name="Gautier V."/>
            <person name="Ament-Velasquez S.L."/>
            <person name="Kruys A."/>
            <person name="Hutchinson M.I."/>
            <person name="Powell A.J."/>
            <person name="Barry K."/>
            <person name="Miller A.N."/>
            <person name="Grigoriev I.V."/>
            <person name="Debuchy R."/>
            <person name="Gladieux P."/>
            <person name="Hiltunen Thoren M."/>
            <person name="Johannesson H."/>
        </authorList>
    </citation>
    <scope>NUCLEOTIDE SEQUENCE</scope>
    <source>
        <strain evidence="2">FGSC 1904</strain>
    </source>
</reference>
<feature type="region of interest" description="Disordered" evidence="1">
    <location>
        <begin position="1"/>
        <end position="171"/>
    </location>
</feature>
<comment type="caution">
    <text evidence="2">The sequence shown here is derived from an EMBL/GenBank/DDBJ whole genome shotgun (WGS) entry which is preliminary data.</text>
</comment>
<name>A0AAE0P182_SORBR</name>
<evidence type="ECO:0000256" key="1">
    <source>
        <dbReference type="SAM" id="MobiDB-lite"/>
    </source>
</evidence>
<feature type="compositionally biased region" description="Polar residues" evidence="1">
    <location>
        <begin position="129"/>
        <end position="146"/>
    </location>
</feature>
<feature type="compositionally biased region" description="Polar residues" evidence="1">
    <location>
        <begin position="112"/>
        <end position="122"/>
    </location>
</feature>
<feature type="compositionally biased region" description="Gly residues" evidence="1">
    <location>
        <begin position="1"/>
        <end position="10"/>
    </location>
</feature>
<reference evidence="2" key="2">
    <citation type="submission" date="2023-07" db="EMBL/GenBank/DDBJ databases">
        <authorList>
            <consortium name="Lawrence Berkeley National Laboratory"/>
            <person name="Haridas S."/>
            <person name="Hensen N."/>
            <person name="Bonometti L."/>
            <person name="Westerberg I."/>
            <person name="Brannstrom I.O."/>
            <person name="Guillou S."/>
            <person name="Cros-Aarteil S."/>
            <person name="Calhoun S."/>
            <person name="Kuo A."/>
            <person name="Mondo S."/>
            <person name="Pangilinan J."/>
            <person name="Riley R."/>
            <person name="LaButti K."/>
            <person name="Andreopoulos B."/>
            <person name="Lipzen A."/>
            <person name="Chen C."/>
            <person name="Yanf M."/>
            <person name="Daum C."/>
            <person name="Ng V."/>
            <person name="Clum A."/>
            <person name="Steindorff A."/>
            <person name="Ohm R."/>
            <person name="Martin F."/>
            <person name="Silar P."/>
            <person name="Natvig D."/>
            <person name="Lalanne C."/>
            <person name="Gautier V."/>
            <person name="Ament-velasquez S.L."/>
            <person name="Kruys A."/>
            <person name="Hutchinson M.I."/>
            <person name="Powell A.J."/>
            <person name="Barry K."/>
            <person name="Miller A.N."/>
            <person name="Grigoriev I.V."/>
            <person name="Debuchy R."/>
            <person name="Gladieux P."/>
            <person name="Thoren M.H."/>
            <person name="Johannesson H."/>
        </authorList>
    </citation>
    <scope>NUCLEOTIDE SEQUENCE</scope>
    <source>
        <strain evidence="2">FGSC 1904</strain>
    </source>
</reference>
<evidence type="ECO:0000313" key="2">
    <source>
        <dbReference type="EMBL" id="KAK3391369.1"/>
    </source>
</evidence>
<feature type="compositionally biased region" description="Polar residues" evidence="1">
    <location>
        <begin position="54"/>
        <end position="84"/>
    </location>
</feature>
<dbReference type="Proteomes" id="UP001281003">
    <property type="component" value="Unassembled WGS sequence"/>
</dbReference>
<feature type="compositionally biased region" description="Basic and acidic residues" evidence="1">
    <location>
        <begin position="16"/>
        <end position="40"/>
    </location>
</feature>
<organism evidence="2 3">
    <name type="scientific">Sordaria brevicollis</name>
    <dbReference type="NCBI Taxonomy" id="83679"/>
    <lineage>
        <taxon>Eukaryota</taxon>
        <taxon>Fungi</taxon>
        <taxon>Dikarya</taxon>
        <taxon>Ascomycota</taxon>
        <taxon>Pezizomycotina</taxon>
        <taxon>Sordariomycetes</taxon>
        <taxon>Sordariomycetidae</taxon>
        <taxon>Sordariales</taxon>
        <taxon>Sordariaceae</taxon>
        <taxon>Sordaria</taxon>
    </lineage>
</organism>
<gene>
    <name evidence="2" type="ORF">B0T20DRAFT_423555</name>
</gene>
<feature type="compositionally biased region" description="Basic and acidic residues" evidence="1">
    <location>
        <begin position="191"/>
        <end position="201"/>
    </location>
</feature>
<proteinExistence type="predicted"/>
<feature type="region of interest" description="Disordered" evidence="1">
    <location>
        <begin position="191"/>
        <end position="232"/>
    </location>
</feature>
<dbReference type="EMBL" id="JAUTDP010000013">
    <property type="protein sequence ID" value="KAK3391369.1"/>
    <property type="molecule type" value="Genomic_DNA"/>
</dbReference>
<keyword evidence="3" id="KW-1185">Reference proteome</keyword>
<feature type="compositionally biased region" description="Polar residues" evidence="1">
    <location>
        <begin position="202"/>
        <end position="229"/>
    </location>
</feature>
<protein>
    <submittedName>
        <fullName evidence="2">Uncharacterized protein</fullName>
    </submittedName>
</protein>
<accession>A0AAE0P182</accession>